<comment type="caution">
    <text evidence="1">The sequence shown here is derived from an EMBL/GenBank/DDBJ whole genome shotgun (WGS) entry which is preliminary data.</text>
</comment>
<dbReference type="Proteomes" id="UP001064048">
    <property type="component" value="Chromosome 6"/>
</dbReference>
<name>A0ACC0KGS3_CHOFU</name>
<proteinExistence type="predicted"/>
<keyword evidence="2" id="KW-1185">Reference proteome</keyword>
<reference evidence="1 2" key="1">
    <citation type="journal article" date="2022" name="Genome Biol. Evol.">
        <title>The Spruce Budworm Genome: Reconstructing the Evolutionary History of Antifreeze Proteins.</title>
        <authorList>
            <person name="Beliveau C."/>
            <person name="Gagne P."/>
            <person name="Picq S."/>
            <person name="Vernygora O."/>
            <person name="Keeling C.I."/>
            <person name="Pinkney K."/>
            <person name="Doucet D."/>
            <person name="Wen F."/>
            <person name="Johnston J.S."/>
            <person name="Maaroufi H."/>
            <person name="Boyle B."/>
            <person name="Laroche J."/>
            <person name="Dewar K."/>
            <person name="Juretic N."/>
            <person name="Blackburn G."/>
            <person name="Nisole A."/>
            <person name="Brunet B."/>
            <person name="Brandao M."/>
            <person name="Lumley L."/>
            <person name="Duan J."/>
            <person name="Quan G."/>
            <person name="Lucarotti C.J."/>
            <person name="Roe A.D."/>
            <person name="Sperling F.A.H."/>
            <person name="Levesque R.C."/>
            <person name="Cusson M."/>
        </authorList>
    </citation>
    <scope>NUCLEOTIDE SEQUENCE [LARGE SCALE GENOMIC DNA]</scope>
    <source>
        <strain evidence="1">Glfc:IPQL:Cfum</strain>
    </source>
</reference>
<gene>
    <name evidence="1" type="ORF">MSG28_003816</name>
</gene>
<evidence type="ECO:0000313" key="2">
    <source>
        <dbReference type="Proteomes" id="UP001064048"/>
    </source>
</evidence>
<sequence length="538" mass="60266">MVDQRDSLSVDLENVSFIPKPSTVFGENNLGEPLVAQRLVLDFAPVQELDNELVQRKCSAFWEYIKSRNDLHHILVLPDEELVTKSIENTIDTDSELTPPKFSKTAVSVLEQYEERGLINRIFEAKLQQSHCSMGPQEYSEAESNKAVPVKPKSESTQTLYTPNFGPLIKSATLCIACCCSKFCKLCRMVPKRPSGVPSTPKVQALCQKLQAWDTNHPNKTETRLTFYRSVKTCGNSPIYAPLLGTGLLSEQEGLGHSSHAGPVRIGNFTHTIESQTESESDSEYCFPRETNSSVFGESKLGDALVAQHLVLDFTPKDDIDNDIVQKKCCAFWDFIKNRTDLHHMLVLPDEEIVATKKTSEDSDMMGSEFQPTRIAKKQKTAVSMLEVVEGKGLIDSIFEAKLQQTNCSLGSREYLQDGSNKSETTKANTTPCTCSKICKSCRNVSKQSRGAAHGTSSPGVQALCQKLQAWDTEHPKTDERWSRRALEWRPRTGKRSVERREARWTDGLKKVAGCEELKTVLWRAMEEAYVQQWTAVG</sequence>
<dbReference type="EMBL" id="CM046106">
    <property type="protein sequence ID" value="KAI8435520.1"/>
    <property type="molecule type" value="Genomic_DNA"/>
</dbReference>
<evidence type="ECO:0000313" key="1">
    <source>
        <dbReference type="EMBL" id="KAI8435520.1"/>
    </source>
</evidence>
<organism evidence="1 2">
    <name type="scientific">Choristoneura fumiferana</name>
    <name type="common">Spruce budworm moth</name>
    <name type="synonym">Archips fumiferana</name>
    <dbReference type="NCBI Taxonomy" id="7141"/>
    <lineage>
        <taxon>Eukaryota</taxon>
        <taxon>Metazoa</taxon>
        <taxon>Ecdysozoa</taxon>
        <taxon>Arthropoda</taxon>
        <taxon>Hexapoda</taxon>
        <taxon>Insecta</taxon>
        <taxon>Pterygota</taxon>
        <taxon>Neoptera</taxon>
        <taxon>Endopterygota</taxon>
        <taxon>Lepidoptera</taxon>
        <taxon>Glossata</taxon>
        <taxon>Ditrysia</taxon>
        <taxon>Tortricoidea</taxon>
        <taxon>Tortricidae</taxon>
        <taxon>Tortricinae</taxon>
        <taxon>Choristoneura</taxon>
    </lineage>
</organism>
<accession>A0ACC0KGS3</accession>
<protein>
    <submittedName>
        <fullName evidence="1">Uncharacterized protein</fullName>
    </submittedName>
</protein>